<comment type="caution">
    <text evidence="3">The sequence shown here is derived from an EMBL/GenBank/DDBJ whole genome shotgun (WGS) entry which is preliminary data.</text>
</comment>
<evidence type="ECO:0000256" key="1">
    <source>
        <dbReference type="SAM" id="MobiDB-lite"/>
    </source>
</evidence>
<keyword evidence="4" id="KW-1185">Reference proteome</keyword>
<keyword evidence="2" id="KW-1133">Transmembrane helix</keyword>
<protein>
    <recommendedName>
        <fullName evidence="5">Transmembrane protein</fullName>
    </recommendedName>
</protein>
<evidence type="ECO:0008006" key="5">
    <source>
        <dbReference type="Google" id="ProtNLM"/>
    </source>
</evidence>
<feature type="compositionally biased region" description="Low complexity" evidence="1">
    <location>
        <begin position="531"/>
        <end position="543"/>
    </location>
</feature>
<keyword evidence="2" id="KW-0812">Transmembrane</keyword>
<evidence type="ECO:0000313" key="4">
    <source>
        <dbReference type="Proteomes" id="UP000827721"/>
    </source>
</evidence>
<gene>
    <name evidence="3" type="ORF">JRO89_XS04G0030600</name>
</gene>
<feature type="region of interest" description="Disordered" evidence="1">
    <location>
        <begin position="529"/>
        <end position="566"/>
    </location>
</feature>
<feature type="transmembrane region" description="Helical" evidence="2">
    <location>
        <begin position="72"/>
        <end position="94"/>
    </location>
</feature>
<dbReference type="EMBL" id="JAFEMO010000004">
    <property type="protein sequence ID" value="KAH7571374.1"/>
    <property type="molecule type" value="Genomic_DNA"/>
</dbReference>
<evidence type="ECO:0000313" key="3">
    <source>
        <dbReference type="EMBL" id="KAH7571374.1"/>
    </source>
</evidence>
<feature type="region of interest" description="Disordered" evidence="1">
    <location>
        <begin position="583"/>
        <end position="635"/>
    </location>
</feature>
<proteinExistence type="predicted"/>
<feature type="transmembrane region" description="Helical" evidence="2">
    <location>
        <begin position="439"/>
        <end position="459"/>
    </location>
</feature>
<dbReference type="PANTHER" id="PTHR37254:SF1">
    <property type="entry name" value="OS01G0100500 PROTEIN"/>
    <property type="match status" value="1"/>
</dbReference>
<sequence>MGCPQNSIVYNGTLCACPPGQLFNRTAGGGCAAFGEGLAFSTDSGVDYYGLSFPETIFAFDSIKKFSQSQAVFLEATLVMMLSWLVMCLFLRFAKLGDGRSIWFRLRWWVSRLDICFATRHWLDDQKVVTKRKTELGGTFSIASWILFIGLFAALLYQIISKRTIEVHNVRATNAPDLAAFINDMEFNITTVSSMSCSNLRGLGTLVTGSPGFVDFRLAPLSSFVNYSCHNTSTGPTLSFKCTDCHIIHDYLYISWQFVDLPNNPASAVGFRFNYTAKHGSNKKHLSFVSGTVKNGSAFDDTPVTFRGTGTNILKFNLFPRLYHNLHDLRLLQPLFHEFVPGSSFHETTQLRASLERATDGLLNTTLYINYLSSYIIEIENRSIIGPEKGPSYLGKLDTNSICCGLSKSSSIVSKVRIACRQNITVPFWSELETYQMSFLADLGGLYCFSIGIFFYLLVQCEYRIKKLRNEDSILRMVRNRRRAQERWDKLRKYVMYTWGCNTLVDEYKDTMNESTCTNRCIPSIRGLPKSRSSLNRRQQNSLDTVSFHKKTSLPSEKNGTPDRSHTREVECCITVTASTPKEKLSCPRDEPLRNHQVHGSANTEKKQMPSSCGEHASQPQKFASRDENIIPPPPPLVLKPESEVEMSDIQKNFQCLYDYNVMLREKLVAAQSSLHALAAKSSSPAPESKT</sequence>
<dbReference type="PANTHER" id="PTHR37254">
    <property type="entry name" value="OS01G0100500 PROTEIN"/>
    <property type="match status" value="1"/>
</dbReference>
<keyword evidence="2" id="KW-0472">Membrane</keyword>
<feature type="transmembrane region" description="Helical" evidence="2">
    <location>
        <begin position="135"/>
        <end position="160"/>
    </location>
</feature>
<organism evidence="3 4">
    <name type="scientific">Xanthoceras sorbifolium</name>
    <dbReference type="NCBI Taxonomy" id="99658"/>
    <lineage>
        <taxon>Eukaryota</taxon>
        <taxon>Viridiplantae</taxon>
        <taxon>Streptophyta</taxon>
        <taxon>Embryophyta</taxon>
        <taxon>Tracheophyta</taxon>
        <taxon>Spermatophyta</taxon>
        <taxon>Magnoliopsida</taxon>
        <taxon>eudicotyledons</taxon>
        <taxon>Gunneridae</taxon>
        <taxon>Pentapetalae</taxon>
        <taxon>rosids</taxon>
        <taxon>malvids</taxon>
        <taxon>Sapindales</taxon>
        <taxon>Sapindaceae</taxon>
        <taxon>Xanthoceroideae</taxon>
        <taxon>Xanthoceras</taxon>
    </lineage>
</organism>
<name>A0ABQ8I4M3_9ROSI</name>
<feature type="compositionally biased region" description="Basic and acidic residues" evidence="1">
    <location>
        <begin position="583"/>
        <end position="594"/>
    </location>
</feature>
<accession>A0ABQ8I4M3</accession>
<dbReference type="Proteomes" id="UP000827721">
    <property type="component" value="Unassembled WGS sequence"/>
</dbReference>
<evidence type="ECO:0000256" key="2">
    <source>
        <dbReference type="SAM" id="Phobius"/>
    </source>
</evidence>
<reference evidence="3 4" key="1">
    <citation type="submission" date="2021-02" db="EMBL/GenBank/DDBJ databases">
        <title>Plant Genome Project.</title>
        <authorList>
            <person name="Zhang R.-G."/>
        </authorList>
    </citation>
    <scope>NUCLEOTIDE SEQUENCE [LARGE SCALE GENOMIC DNA]</scope>
    <source>
        <tissue evidence="3">Leaves</tissue>
    </source>
</reference>